<dbReference type="GeneID" id="54980948"/>
<reference evidence="2" key="1">
    <citation type="submission" date="2017-04" db="EMBL/GenBank/DDBJ databases">
        <title>Complete genome sequence of novel T7-like phage PHB02 against Capsular type A Pasteurella multocida.</title>
        <authorList>
            <person name="Chen B.Y."/>
            <person name="Wu B."/>
            <person name="Sun C.E."/>
            <person name="Song Y.J."/>
        </authorList>
    </citation>
    <scope>NUCLEOTIDE SEQUENCE [LARGE SCALE GENOMIC DNA]</scope>
</reference>
<dbReference type="Proteomes" id="UP000226151">
    <property type="component" value="Genome"/>
</dbReference>
<proteinExistence type="predicted"/>
<name>A0A1Y0T1E1_9CAUD</name>
<protein>
    <submittedName>
        <fullName evidence="1">Uncharacterized protein</fullName>
    </submittedName>
</protein>
<organism evidence="1 2">
    <name type="scientific">Pasteurella phage vB_PmuP_PHB02</name>
    <dbReference type="NCBI Taxonomy" id="2005054"/>
    <lineage>
        <taxon>Viruses</taxon>
        <taxon>Duplodnaviria</taxon>
        <taxon>Heunggongvirae</taxon>
        <taxon>Uroviricota</taxon>
        <taxon>Caudoviricetes</taxon>
        <taxon>Autographivirales</taxon>
        <taxon>Autotranscriptaviridae</taxon>
        <taxon>Studiervirinae</taxon>
        <taxon>Wuhanvirus</taxon>
        <taxon>Wuhanvirus PHB02</taxon>
    </lineage>
</organism>
<accession>A0A1Y0T1E1</accession>
<dbReference type="RefSeq" id="YP_009790784.1">
    <property type="nucleotide sequence ID" value="NC_047831.1"/>
</dbReference>
<sequence>MVNLFLQAHYDDVLSDIYLDDFLSGGDGTHVLFQHYKYCVIFEDEKTSRQPFFKEYKLNRMKKEDLWGLVEKLDLPHYSGEDMADYTKSDIIDELMSISNEEYYERVYDNLDYYELDYDFTVHGYNQGDVLKVVLVGSKEFIKNSYYTRDYLQHLFFDSPIRAMLSVTTDESVDYIDLTEYLKDSYTYDKEVLLSNFESTYEDEYKEQILNYLKINLPTELEYL</sequence>
<keyword evidence="2" id="KW-1185">Reference proteome</keyword>
<evidence type="ECO:0000313" key="1">
    <source>
        <dbReference type="EMBL" id="ARV77609.1"/>
    </source>
</evidence>
<dbReference type="KEGG" id="vg:54980948"/>
<evidence type="ECO:0000313" key="2">
    <source>
        <dbReference type="Proteomes" id="UP000226151"/>
    </source>
</evidence>
<dbReference type="EMBL" id="MF034659">
    <property type="protein sequence ID" value="ARV77609.1"/>
    <property type="molecule type" value="Genomic_DNA"/>
</dbReference>